<keyword evidence="19" id="KW-1185">Reference proteome</keyword>
<proteinExistence type="inferred from homology"/>
<dbReference type="InterPro" id="IPR008979">
    <property type="entry name" value="Galactose-bd-like_sf"/>
</dbReference>
<dbReference type="InterPro" id="IPR041447">
    <property type="entry name" value="Mannosidase_ig"/>
</dbReference>
<dbReference type="SUPFAM" id="SSF51445">
    <property type="entry name" value="(Trans)glycosidases"/>
    <property type="match status" value="1"/>
</dbReference>
<dbReference type="EC" id="3.2.1.25" evidence="5"/>
<sequence>MFKKIFLFLIIVCCSVSAQTSYRNLSTENWTFNKQNETKKHKATIPGTVHTDLYENQLIPDPFYGANEKQLQWIENENWEYESTFSLSEKEISNENIELEFDGLDTYATIYINGKLILEANNMFRKWTISAKNHLKKGKNHLKIVFLSAVQKGKVEASKLPYTLPEKERVFVRKAQYQFGWDWGPRFVTAGIWKKVQLKFWNSAKIENIKYRQVELNNQNALLEFTTEICVSEVKTIQLKINEKLETFHLKKGTNKVKMHYEISNPKRWWCNGLGFPHQYEFHFSLEQSRKIIDNKELKIGLRTIELVQDKDEFGTSFYFKLNGKPVFMKGANYIPPDSFLPNQTSTNYQQLIQNARKANMNMIRVWGGGVYADDEFYDACDANGILVWQDFMFACAMYPGDEKFIENIKQEVIDNVNRLQNHPSIALWCGNNENDEGWHNWGWQKQFNYSKADSTQIWNDYKKVFHEMIPQTLDSLLSKEKNLYWPSSPSIGWGRKESLTQGDSHYWGVWWGKEPFEMYEKKVGRFMSEYGFQSMPNLETFQKVIAKEDFNFTSKAFKNHQKHPTGFETITEYMTRDFPVPTSMEKYNYVSQLLQAHGMKIAIEAHRLAKPYCMGSLYWQLNDCWPVTSWSTLDYYGNWKAAHYQVKESFAPIFLAVTENENGFSIIGSNDNLEAISGTLAAKLIDFSGKELWTASKECTLDVEKNTTCMQISNVDLPKFKKEKTVLALAFTSNHKKTVAYHYFVKPKELQLEKPTIEINIVGETLIELKTNTLAKNVYLEANSAFFEENYFDLVPGIPKIIKTQKPTQETKIFSLFDAMNE</sequence>
<dbReference type="EMBL" id="CP133721">
    <property type="protein sequence ID" value="WMW77549.1"/>
    <property type="molecule type" value="Genomic_DNA"/>
</dbReference>
<gene>
    <name evidence="18" type="ORF">RF683_08640</name>
</gene>
<dbReference type="PANTHER" id="PTHR43730:SF1">
    <property type="entry name" value="BETA-MANNOSIDASE"/>
    <property type="match status" value="1"/>
</dbReference>
<comment type="similarity">
    <text evidence="10">Belongs to the glycosyl hydrolase 2 family. Beta-mannosidase B subfamily.</text>
</comment>
<evidence type="ECO:0000256" key="9">
    <source>
        <dbReference type="ARBA" id="ARBA00023295"/>
    </source>
</evidence>
<comment type="catalytic activity">
    <reaction evidence="1">
        <text>Hydrolysis of terminal, non-reducing beta-D-mannose residues in beta-D-mannosides.</text>
        <dbReference type="EC" id="3.2.1.25"/>
    </reaction>
</comment>
<evidence type="ECO:0000256" key="12">
    <source>
        <dbReference type="ARBA" id="ARBA00041614"/>
    </source>
</evidence>
<evidence type="ECO:0000259" key="17">
    <source>
        <dbReference type="Pfam" id="PF22666"/>
    </source>
</evidence>
<evidence type="ECO:0000259" key="16">
    <source>
        <dbReference type="Pfam" id="PF17786"/>
    </source>
</evidence>
<evidence type="ECO:0000256" key="7">
    <source>
        <dbReference type="ARBA" id="ARBA00022801"/>
    </source>
</evidence>
<evidence type="ECO:0000256" key="5">
    <source>
        <dbReference type="ARBA" id="ARBA00012754"/>
    </source>
</evidence>
<evidence type="ECO:0000256" key="13">
    <source>
        <dbReference type="SAM" id="SignalP"/>
    </source>
</evidence>
<evidence type="ECO:0000313" key="18">
    <source>
        <dbReference type="EMBL" id="WMW77549.1"/>
    </source>
</evidence>
<accession>A0ABY9R8S2</accession>
<dbReference type="PANTHER" id="PTHR43730">
    <property type="entry name" value="BETA-MANNOSIDASE"/>
    <property type="match status" value="1"/>
</dbReference>
<feature type="domain" description="Mannosidase Ig/CBM-like" evidence="16">
    <location>
        <begin position="665"/>
        <end position="750"/>
    </location>
</feature>
<dbReference type="RefSeq" id="WP_309531898.1">
    <property type="nucleotide sequence ID" value="NZ_CP133721.1"/>
</dbReference>
<feature type="domain" description="Glycoside hydrolase family 2 immunoglobulin-like beta-sandwich" evidence="14">
    <location>
        <begin position="206"/>
        <end position="303"/>
    </location>
</feature>
<evidence type="ECO:0000256" key="10">
    <source>
        <dbReference type="ARBA" id="ARBA00038429"/>
    </source>
</evidence>
<dbReference type="InterPro" id="IPR041625">
    <property type="entry name" value="Beta-mannosidase_Ig"/>
</dbReference>
<dbReference type="GO" id="GO:0016787">
    <property type="term" value="F:hydrolase activity"/>
    <property type="evidence" value="ECO:0007669"/>
    <property type="project" value="UniProtKB-KW"/>
</dbReference>
<protein>
    <recommendedName>
        <fullName evidence="11">Beta-mannosidase B</fullName>
        <ecNumber evidence="5">3.2.1.25</ecNumber>
    </recommendedName>
    <alternativeName>
        <fullName evidence="12">Mannanase B</fullName>
    </alternativeName>
</protein>
<evidence type="ECO:0000256" key="2">
    <source>
        <dbReference type="ARBA" id="ARBA00004613"/>
    </source>
</evidence>
<dbReference type="Gene3D" id="2.60.120.260">
    <property type="entry name" value="Galactose-binding domain-like"/>
    <property type="match status" value="1"/>
</dbReference>
<evidence type="ECO:0000256" key="8">
    <source>
        <dbReference type="ARBA" id="ARBA00023180"/>
    </source>
</evidence>
<keyword evidence="8" id="KW-0325">Glycoprotein</keyword>
<evidence type="ECO:0000256" key="3">
    <source>
        <dbReference type="ARBA" id="ARBA00004740"/>
    </source>
</evidence>
<comment type="subunit">
    <text evidence="4">Homodimer.</text>
</comment>
<feature type="chain" id="PRO_5046212538" description="Beta-mannosidase B" evidence="13">
    <location>
        <begin position="19"/>
        <end position="823"/>
    </location>
</feature>
<dbReference type="SUPFAM" id="SSF49303">
    <property type="entry name" value="beta-Galactosidase/glucuronidase domain"/>
    <property type="match status" value="3"/>
</dbReference>
<dbReference type="Proteomes" id="UP001180481">
    <property type="component" value="Chromosome"/>
</dbReference>
<keyword evidence="7 18" id="KW-0378">Hydrolase</keyword>
<dbReference type="Gene3D" id="2.60.40.10">
    <property type="entry name" value="Immunoglobulins"/>
    <property type="match status" value="3"/>
</dbReference>
<dbReference type="Pfam" id="PF17786">
    <property type="entry name" value="Mannosidase_ig"/>
    <property type="match status" value="1"/>
</dbReference>
<evidence type="ECO:0000256" key="11">
    <source>
        <dbReference type="ARBA" id="ARBA00041069"/>
    </source>
</evidence>
<dbReference type="InterPro" id="IPR017853">
    <property type="entry name" value="GH"/>
</dbReference>
<comment type="subcellular location">
    <subcellularLocation>
        <location evidence="2">Secreted</location>
    </subcellularLocation>
</comment>
<dbReference type="InterPro" id="IPR050887">
    <property type="entry name" value="Beta-mannosidase_GH2"/>
</dbReference>
<keyword evidence="6" id="KW-0964">Secreted</keyword>
<feature type="domain" description="Beta-mannosidase-like galactose-binding" evidence="17">
    <location>
        <begin position="30"/>
        <end position="194"/>
    </location>
</feature>
<evidence type="ECO:0000259" key="14">
    <source>
        <dbReference type="Pfam" id="PF00703"/>
    </source>
</evidence>
<dbReference type="InterPro" id="IPR006102">
    <property type="entry name" value="Ig-like_GH2"/>
</dbReference>
<dbReference type="Pfam" id="PF22666">
    <property type="entry name" value="Glyco_hydro_2_N2"/>
    <property type="match status" value="1"/>
</dbReference>
<evidence type="ECO:0000256" key="4">
    <source>
        <dbReference type="ARBA" id="ARBA00011738"/>
    </source>
</evidence>
<keyword evidence="13" id="KW-0732">Signal</keyword>
<keyword evidence="9" id="KW-0326">Glycosidase</keyword>
<dbReference type="Gene3D" id="3.20.20.80">
    <property type="entry name" value="Glycosidases"/>
    <property type="match status" value="1"/>
</dbReference>
<feature type="domain" description="Beta-mannosidase Ig-fold" evidence="15">
    <location>
        <begin position="753"/>
        <end position="810"/>
    </location>
</feature>
<dbReference type="InterPro" id="IPR013783">
    <property type="entry name" value="Ig-like_fold"/>
</dbReference>
<name>A0ABY9R8S2_9FLAO</name>
<evidence type="ECO:0000259" key="15">
    <source>
        <dbReference type="Pfam" id="PF17753"/>
    </source>
</evidence>
<comment type="pathway">
    <text evidence="3">Glycan metabolism; N-glycan degradation.</text>
</comment>
<evidence type="ECO:0000313" key="19">
    <source>
        <dbReference type="Proteomes" id="UP001180481"/>
    </source>
</evidence>
<reference evidence="18" key="1">
    <citation type="submission" date="2023-09" db="EMBL/GenBank/DDBJ databases">
        <title>Flavobacterium sp. 20NA77.7 isolated from freshwater.</title>
        <authorList>
            <person name="Le V."/>
            <person name="Ko S.-R."/>
            <person name="Ahn C.-Y."/>
            <person name="Oh H.-M."/>
        </authorList>
    </citation>
    <scope>NUCLEOTIDE SEQUENCE</scope>
    <source>
        <strain evidence="18">20NA77.7</strain>
    </source>
</reference>
<dbReference type="InterPro" id="IPR054593">
    <property type="entry name" value="Beta-mannosidase-like_N2"/>
</dbReference>
<feature type="signal peptide" evidence="13">
    <location>
        <begin position="1"/>
        <end position="18"/>
    </location>
</feature>
<dbReference type="SUPFAM" id="SSF49785">
    <property type="entry name" value="Galactose-binding domain-like"/>
    <property type="match status" value="1"/>
</dbReference>
<evidence type="ECO:0000256" key="6">
    <source>
        <dbReference type="ARBA" id="ARBA00022525"/>
    </source>
</evidence>
<organism evidence="18 19">
    <name type="scientific">Flavobacterium nakdongensis</name>
    <dbReference type="NCBI Taxonomy" id="3073563"/>
    <lineage>
        <taxon>Bacteria</taxon>
        <taxon>Pseudomonadati</taxon>
        <taxon>Bacteroidota</taxon>
        <taxon>Flavobacteriia</taxon>
        <taxon>Flavobacteriales</taxon>
        <taxon>Flavobacteriaceae</taxon>
        <taxon>Flavobacterium</taxon>
    </lineage>
</organism>
<evidence type="ECO:0000256" key="1">
    <source>
        <dbReference type="ARBA" id="ARBA00000829"/>
    </source>
</evidence>
<dbReference type="Pfam" id="PF00703">
    <property type="entry name" value="Glyco_hydro_2"/>
    <property type="match status" value="1"/>
</dbReference>
<dbReference type="Pfam" id="PF17753">
    <property type="entry name" value="Ig_mannosidase"/>
    <property type="match status" value="1"/>
</dbReference>
<dbReference type="InterPro" id="IPR036156">
    <property type="entry name" value="Beta-gal/glucu_dom_sf"/>
</dbReference>